<protein>
    <submittedName>
        <fullName evidence="5">Poly(A) polymerase</fullName>
    </submittedName>
</protein>
<dbReference type="AlphaFoldDB" id="A8BT44"/>
<evidence type="ECO:0000256" key="3">
    <source>
        <dbReference type="ARBA" id="ARBA00022884"/>
    </source>
</evidence>
<dbReference type="FunFam" id="3.30.460.10:FF:000019">
    <property type="entry name" value="tRNA nucleotidyltransferase cca2"/>
    <property type="match status" value="1"/>
</dbReference>
<dbReference type="Proteomes" id="UP000001548">
    <property type="component" value="Unassembled WGS sequence"/>
</dbReference>
<dbReference type="Gene3D" id="3.30.460.10">
    <property type="entry name" value="Beta Polymerase, domain 2"/>
    <property type="match status" value="1"/>
</dbReference>
<dbReference type="InterPro" id="IPR002646">
    <property type="entry name" value="PolA_pol_head_dom"/>
</dbReference>
<name>A8BT44_GIAIC</name>
<keyword evidence="3 4" id="KW-0694">RNA-binding</keyword>
<dbReference type="RefSeq" id="XP_001705023.1">
    <property type="nucleotide sequence ID" value="XM_001704971.1"/>
</dbReference>
<dbReference type="Gene3D" id="1.10.3090.10">
    <property type="entry name" value="cca-adding enzyme, domain 2"/>
    <property type="match status" value="1"/>
</dbReference>
<evidence type="ECO:0000313" key="5">
    <source>
        <dbReference type="EMBL" id="KAE8305910.1"/>
    </source>
</evidence>
<dbReference type="HOGENOM" id="CLU_508512_0_0_1"/>
<evidence type="ECO:0000256" key="2">
    <source>
        <dbReference type="ARBA" id="ARBA00022679"/>
    </source>
</evidence>
<dbReference type="VEuPathDB" id="GiardiaDB:GL50803_16064"/>
<keyword evidence="6" id="KW-1185">Reference proteome</keyword>
<gene>
    <name evidence="5" type="ORF">GL50803_0016064</name>
</gene>
<dbReference type="OMA" id="ARVCCAS"/>
<reference evidence="5 6" key="1">
    <citation type="journal article" date="2007" name="Science">
        <title>Genomic minimalism in the early diverging intestinal parasite Giardia lamblia.</title>
        <authorList>
            <person name="Morrison H.G."/>
            <person name="McArthur A.G."/>
            <person name="Gillin F.D."/>
            <person name="Aley S.B."/>
            <person name="Adam R.D."/>
            <person name="Olsen G.J."/>
            <person name="Best A.A."/>
            <person name="Cande W.Z."/>
            <person name="Chen F."/>
            <person name="Cipriano M.J."/>
            <person name="Davids B.J."/>
            <person name="Dawson S.C."/>
            <person name="Elmendorf H.G."/>
            <person name="Hehl A.B."/>
            <person name="Holder M.E."/>
            <person name="Huse S.M."/>
            <person name="Kim U.U."/>
            <person name="Lasek-Nesselquist E."/>
            <person name="Manning G."/>
            <person name="Nigam A."/>
            <person name="Nixon J.E."/>
            <person name="Palm D."/>
            <person name="Passamaneck N.E."/>
            <person name="Prabhu A."/>
            <person name="Reich C.I."/>
            <person name="Reiner D.S."/>
            <person name="Samuelson J."/>
            <person name="Svard S.G."/>
            <person name="Sogin M.L."/>
        </authorList>
    </citation>
    <scope>NUCLEOTIDE SEQUENCE [LARGE SCALE GENOMIC DNA]</scope>
    <source>
        <strain evidence="5 6">WB C6</strain>
    </source>
</reference>
<keyword evidence="2 4" id="KW-0808">Transferase</keyword>
<dbReference type="CDD" id="cd05398">
    <property type="entry name" value="NT_ClassII-CCAase"/>
    <property type="match status" value="1"/>
</dbReference>
<dbReference type="SUPFAM" id="SSF81891">
    <property type="entry name" value="Poly A polymerase C-terminal region-like"/>
    <property type="match status" value="1"/>
</dbReference>
<dbReference type="GeneID" id="5697895"/>
<dbReference type="SUPFAM" id="SSF81301">
    <property type="entry name" value="Nucleotidyltransferase"/>
    <property type="match status" value="1"/>
</dbReference>
<sequence>MASEPCSKSQQLSTSIQVTESEARLFNTLLAAIASVNKQDTTLRVAGGWVRDKLLGYESHDIDIAVDNMTGVELGTIINEYITSQGETVHKMGVVSQNPEKSKHLETACITVCGYDVDLVNLRAESYQETSRVPSAIKFGSPHEDALRRDFTVNALFYNINTREIEDFTGQGLADLKSRLIRTPLDYNITFYDDPLRILRAIRFSKRLGFELDKKMYQAVESKELTARLQIVSRQRYNKELIEILSGETALCGLRGLFNMHIFEEIFLYILNTSMNKELNVHSIYQRTVEIWEEYSTAAQKVKEKLYIDALKVNLDTLYYFISLLSIGLAINEALLDQDASTSAADVSIAVRFLDEPVKGNQSCKTMPIMWYVARVCCASTNTVAETLSDAHMYRASLGLKDLAPEEHILLFRGYNKHAVLLSLCTLALTPHFEDLVVTYRLDKPAHLLVLLDAKLNVNVPQLALLCDIKDKRRFRRVKEAAILCYLSDSVLLESLKTHSLLRPEFTFEYCKNKLDDILRILQNMQNGRDDVPIDK</sequence>
<evidence type="ECO:0000256" key="4">
    <source>
        <dbReference type="RuleBase" id="RU003953"/>
    </source>
</evidence>
<dbReference type="PANTHER" id="PTHR13734">
    <property type="entry name" value="TRNA-NUCLEOTIDYLTRANSFERASE"/>
    <property type="match status" value="1"/>
</dbReference>
<dbReference type="PANTHER" id="PTHR13734:SF5">
    <property type="entry name" value="CCA TRNA NUCLEOTIDYLTRANSFERASE, MITOCHONDRIAL"/>
    <property type="match status" value="1"/>
</dbReference>
<accession>A8BT44</accession>
<comment type="caution">
    <text evidence="5">The sequence shown here is derived from an EMBL/GenBank/DDBJ whole genome shotgun (WGS) entry which is preliminary data.</text>
</comment>
<dbReference type="InterPro" id="IPR043519">
    <property type="entry name" value="NT_sf"/>
</dbReference>
<proteinExistence type="inferred from homology"/>
<dbReference type="GO" id="GO:0052927">
    <property type="term" value="F:CC tRNA cytidylyltransferase activity"/>
    <property type="evidence" value="ECO:0000318"/>
    <property type="project" value="GO_Central"/>
</dbReference>
<dbReference type="FunCoup" id="A8BT44">
    <property type="interactions" value="230"/>
</dbReference>
<dbReference type="GO" id="GO:0052929">
    <property type="term" value="F:ATP:3'-cytidine-cytidine-tRNA adenylyltransferase activity"/>
    <property type="evidence" value="ECO:0000318"/>
    <property type="project" value="GO_Central"/>
</dbReference>
<dbReference type="EMBL" id="AACB03000001">
    <property type="protein sequence ID" value="KAE8305910.1"/>
    <property type="molecule type" value="Genomic_DNA"/>
</dbReference>
<dbReference type="GO" id="GO:0003723">
    <property type="term" value="F:RNA binding"/>
    <property type="evidence" value="ECO:0007669"/>
    <property type="project" value="UniProtKB-KW"/>
</dbReference>
<dbReference type="GO" id="GO:0005739">
    <property type="term" value="C:mitochondrion"/>
    <property type="evidence" value="ECO:0007669"/>
    <property type="project" value="UniProtKB-ARBA"/>
</dbReference>
<evidence type="ECO:0000313" key="6">
    <source>
        <dbReference type="Proteomes" id="UP000001548"/>
    </source>
</evidence>
<dbReference type="STRING" id="184922.A8BT44"/>
<dbReference type="Pfam" id="PF01743">
    <property type="entry name" value="PolyA_pol"/>
    <property type="match status" value="1"/>
</dbReference>
<evidence type="ECO:0000256" key="1">
    <source>
        <dbReference type="ARBA" id="ARBA00007265"/>
    </source>
</evidence>
<dbReference type="GO" id="GO:0001680">
    <property type="term" value="P:tRNA 3'-terminal CCA addition"/>
    <property type="evidence" value="ECO:0000318"/>
    <property type="project" value="GO_Central"/>
</dbReference>
<dbReference type="KEGG" id="gla:GL50803_0016064"/>
<organism evidence="5 6">
    <name type="scientific">Giardia intestinalis (strain ATCC 50803 / WB clone C6)</name>
    <name type="common">Giardia lamblia</name>
    <dbReference type="NCBI Taxonomy" id="184922"/>
    <lineage>
        <taxon>Eukaryota</taxon>
        <taxon>Metamonada</taxon>
        <taxon>Diplomonadida</taxon>
        <taxon>Hexamitidae</taxon>
        <taxon>Giardiinae</taxon>
        <taxon>Giardia</taxon>
    </lineage>
</organism>
<comment type="similarity">
    <text evidence="1 4">Belongs to the tRNA nucleotidyltransferase/poly(A) polymerase family.</text>
</comment>